<keyword evidence="2" id="KW-0732">Signal</keyword>
<protein>
    <recommendedName>
        <fullName evidence="5">Secreted protein</fullName>
    </recommendedName>
</protein>
<reference evidence="3 4" key="1">
    <citation type="submission" date="2017-12" db="EMBL/GenBank/DDBJ databases">
        <title>Gene loss provides genomic basis for host adaptation in cereal stripe rust fungi.</title>
        <authorList>
            <person name="Xia C."/>
        </authorList>
    </citation>
    <scope>NUCLEOTIDE SEQUENCE [LARGE SCALE GENOMIC DNA]</scope>
    <source>
        <strain evidence="3 4">93TX-2</strain>
    </source>
</reference>
<feature type="region of interest" description="Disordered" evidence="1">
    <location>
        <begin position="56"/>
        <end position="120"/>
    </location>
</feature>
<dbReference type="VEuPathDB" id="FungiDB:PSHT_06175"/>
<name>A0A2S4W8M4_9BASI</name>
<feature type="compositionally biased region" description="Polar residues" evidence="1">
    <location>
        <begin position="56"/>
        <end position="68"/>
    </location>
</feature>
<feature type="signal peptide" evidence="2">
    <location>
        <begin position="1"/>
        <end position="21"/>
    </location>
</feature>
<reference evidence="4" key="2">
    <citation type="journal article" date="2018" name="BMC Genomics">
        <title>Genomic insights into host adaptation between the wheat stripe rust pathogen (Puccinia striiformis f. sp. tritici) and the barley stripe rust pathogen (Puccinia striiformis f. sp. hordei).</title>
        <authorList>
            <person name="Xia C."/>
            <person name="Wang M."/>
            <person name="Yin C."/>
            <person name="Cornejo O.E."/>
            <person name="Hulbert S.H."/>
            <person name="Chen X."/>
        </authorList>
    </citation>
    <scope>NUCLEOTIDE SEQUENCE [LARGE SCALE GENOMIC DNA]</scope>
    <source>
        <strain evidence="4">93TX-2</strain>
    </source>
</reference>
<sequence length="250" mass="27461">MLATPNIVPLFALFISATARSYPLAHRDQADHSILYSRDLLSISGHGITQALGKRASSSLDDSTSNEAKPQVFKRSTALDGTAGTSDPTANKPGNQAKTEKKADDQGDKTEEHDNEKKEKLEEKIKKQELKIEELKKKLKKEEVKLTKLQQCYLQLLILIITHHLWILLKGDDKGVHDEGKLTNPPSKSQTEGKPDPKANGVKNPSPGANDENKLSNPPLESQAKGKPNPNGSKNQPTPVVELPHFYKAV</sequence>
<feature type="region of interest" description="Disordered" evidence="1">
    <location>
        <begin position="178"/>
        <end position="250"/>
    </location>
</feature>
<evidence type="ECO:0000313" key="3">
    <source>
        <dbReference type="EMBL" id="POW18110.1"/>
    </source>
</evidence>
<feature type="chain" id="PRO_5015751468" description="Secreted protein" evidence="2">
    <location>
        <begin position="22"/>
        <end position="250"/>
    </location>
</feature>
<comment type="caution">
    <text evidence="3">The sequence shown here is derived from an EMBL/GenBank/DDBJ whole genome shotgun (WGS) entry which is preliminary data.</text>
</comment>
<evidence type="ECO:0008006" key="5">
    <source>
        <dbReference type="Google" id="ProtNLM"/>
    </source>
</evidence>
<evidence type="ECO:0000256" key="2">
    <source>
        <dbReference type="SAM" id="SignalP"/>
    </source>
</evidence>
<gene>
    <name evidence="3" type="ORF">PSHT_06175</name>
</gene>
<proteinExistence type="predicted"/>
<dbReference type="AlphaFoldDB" id="A0A2S4W8M4"/>
<evidence type="ECO:0000313" key="4">
    <source>
        <dbReference type="Proteomes" id="UP000238274"/>
    </source>
</evidence>
<dbReference type="EMBL" id="PKSM01000071">
    <property type="protein sequence ID" value="POW18110.1"/>
    <property type="molecule type" value="Genomic_DNA"/>
</dbReference>
<dbReference type="Proteomes" id="UP000238274">
    <property type="component" value="Unassembled WGS sequence"/>
</dbReference>
<evidence type="ECO:0000256" key="1">
    <source>
        <dbReference type="SAM" id="MobiDB-lite"/>
    </source>
</evidence>
<keyword evidence="4" id="KW-1185">Reference proteome</keyword>
<organism evidence="3 4">
    <name type="scientific">Puccinia striiformis</name>
    <dbReference type="NCBI Taxonomy" id="27350"/>
    <lineage>
        <taxon>Eukaryota</taxon>
        <taxon>Fungi</taxon>
        <taxon>Dikarya</taxon>
        <taxon>Basidiomycota</taxon>
        <taxon>Pucciniomycotina</taxon>
        <taxon>Pucciniomycetes</taxon>
        <taxon>Pucciniales</taxon>
        <taxon>Pucciniaceae</taxon>
        <taxon>Puccinia</taxon>
    </lineage>
</organism>
<feature type="compositionally biased region" description="Polar residues" evidence="1">
    <location>
        <begin position="83"/>
        <end position="97"/>
    </location>
</feature>
<dbReference type="VEuPathDB" id="FungiDB:PSTT_03501"/>
<feature type="compositionally biased region" description="Basic and acidic residues" evidence="1">
    <location>
        <begin position="98"/>
        <end position="120"/>
    </location>
</feature>
<reference evidence="4" key="3">
    <citation type="journal article" date="2018" name="Mol. Plant Microbe Interact.">
        <title>Genome sequence resources for the wheat stripe rust pathogen (Puccinia striiformis f. sp. tritici) and the barley stripe rust pathogen (Puccinia striiformis f. sp. hordei).</title>
        <authorList>
            <person name="Xia C."/>
            <person name="Wang M."/>
            <person name="Yin C."/>
            <person name="Cornejo O.E."/>
            <person name="Hulbert S.H."/>
            <person name="Chen X."/>
        </authorList>
    </citation>
    <scope>NUCLEOTIDE SEQUENCE [LARGE SCALE GENOMIC DNA]</scope>
    <source>
        <strain evidence="4">93TX-2</strain>
    </source>
</reference>
<accession>A0A2S4W8M4</accession>